<proteinExistence type="predicted"/>
<dbReference type="InterPro" id="IPR013762">
    <property type="entry name" value="Integrase-like_cat_sf"/>
</dbReference>
<organism evidence="6 7">
    <name type="scientific">Microbacterium maritypicum</name>
    <name type="common">Microbacterium liquefaciens</name>
    <dbReference type="NCBI Taxonomy" id="33918"/>
    <lineage>
        <taxon>Bacteria</taxon>
        <taxon>Bacillati</taxon>
        <taxon>Actinomycetota</taxon>
        <taxon>Actinomycetes</taxon>
        <taxon>Micrococcales</taxon>
        <taxon>Microbacteriaceae</taxon>
        <taxon>Microbacterium</taxon>
    </lineage>
</organism>
<gene>
    <name evidence="6" type="ORF">F6W70_03695</name>
</gene>
<dbReference type="Proteomes" id="UP000436027">
    <property type="component" value="Unassembled WGS sequence"/>
</dbReference>
<dbReference type="GO" id="GO:0015074">
    <property type="term" value="P:DNA integration"/>
    <property type="evidence" value="ECO:0007669"/>
    <property type="project" value="InterPro"/>
</dbReference>
<evidence type="ECO:0000313" key="7">
    <source>
        <dbReference type="Proteomes" id="UP000436027"/>
    </source>
</evidence>
<feature type="domain" description="Core-binding (CB)" evidence="5">
    <location>
        <begin position="151"/>
        <end position="243"/>
    </location>
</feature>
<sequence length="592" mass="65890">MGGEWSSLGEFLPNAAVAKPVVDKGHGGNSGKGIINLEACSAEILRAELAFVISRRGTGEYGAAFVVSTINAFIQRLEAVGVTSIRDLDSELKRTEVIGGTKSYLQPFGMYMKEFPSWIRMAAGDVNVKRRLGRIRGGSHRWSAGQLIEIPWLRQMVSRWVTYRLNTRAASPQHIGAQERHLVLFAEWAKKKGLAEPEDLTRDLLLAWIGKVNSMQNEDGRPQSAGWRSKRIAAVSALIQFARIEVTDRIPGNAFYLPGELPERDKPKPRFLEPRVIDTLRRQENLALISDPSHRTAMLIMMQVGLRAGHTCSLPFDCLIDLNRGAPNNKWALSFLDTKSNEVLTVPVEPLVAAAIREQQSRAIETSKSMGMAHAEYLFPNPVAPITKRLAPERLSTVLKDWVRKLDVREHTGELVVVTAHRFRHTFATEMLAKGVPMEIVQKLLGHRSIASTEIYAHATDTLVRAEWEKAKFINVQGELLDLPTGEAAEAEFLLYKIGRAVQPLPNGWCGLPIQQSCPHANACLDNCPNFLTSAAFLPVHEAQSADFDRTISAAEKAGHLRIIEINRRPNDNLKRIIATIREQEVEDATEP</sequence>
<evidence type="ECO:0000259" key="4">
    <source>
        <dbReference type="PROSITE" id="PS51898"/>
    </source>
</evidence>
<dbReference type="GO" id="GO:0006310">
    <property type="term" value="P:DNA recombination"/>
    <property type="evidence" value="ECO:0007669"/>
    <property type="project" value="UniProtKB-KW"/>
</dbReference>
<accession>A0AAD3X3G4</accession>
<evidence type="ECO:0000256" key="2">
    <source>
        <dbReference type="ARBA" id="ARBA00023172"/>
    </source>
</evidence>
<comment type="caution">
    <text evidence="6">The sequence shown here is derived from an EMBL/GenBank/DDBJ whole genome shotgun (WGS) entry which is preliminary data.</text>
</comment>
<dbReference type="InterPro" id="IPR011010">
    <property type="entry name" value="DNA_brk_join_enz"/>
</dbReference>
<dbReference type="PROSITE" id="PS51898">
    <property type="entry name" value="TYR_RECOMBINASE"/>
    <property type="match status" value="1"/>
</dbReference>
<dbReference type="InterPro" id="IPR044068">
    <property type="entry name" value="CB"/>
</dbReference>
<protein>
    <submittedName>
        <fullName evidence="6">Tyrosine-type recombinase/integrase</fullName>
    </submittedName>
</protein>
<dbReference type="InterPro" id="IPR050090">
    <property type="entry name" value="Tyrosine_recombinase_XerCD"/>
</dbReference>
<dbReference type="GO" id="GO:0003677">
    <property type="term" value="F:DNA binding"/>
    <property type="evidence" value="ECO:0007669"/>
    <property type="project" value="UniProtKB-UniRule"/>
</dbReference>
<dbReference type="EMBL" id="WAAQ01000001">
    <property type="protein sequence ID" value="KAB1886561.1"/>
    <property type="molecule type" value="Genomic_DNA"/>
</dbReference>
<feature type="domain" description="Tyr recombinase" evidence="4">
    <location>
        <begin position="275"/>
        <end position="469"/>
    </location>
</feature>
<dbReference type="InterPro" id="IPR002104">
    <property type="entry name" value="Integrase_catalytic"/>
</dbReference>
<dbReference type="Pfam" id="PF00589">
    <property type="entry name" value="Phage_integrase"/>
    <property type="match status" value="1"/>
</dbReference>
<evidence type="ECO:0000256" key="3">
    <source>
        <dbReference type="PROSITE-ProRule" id="PRU01248"/>
    </source>
</evidence>
<dbReference type="Gene3D" id="1.10.443.10">
    <property type="entry name" value="Intergrase catalytic core"/>
    <property type="match status" value="1"/>
</dbReference>
<dbReference type="PANTHER" id="PTHR30349">
    <property type="entry name" value="PHAGE INTEGRASE-RELATED"/>
    <property type="match status" value="1"/>
</dbReference>
<dbReference type="PANTHER" id="PTHR30349:SF64">
    <property type="entry name" value="PROPHAGE INTEGRASE INTD-RELATED"/>
    <property type="match status" value="1"/>
</dbReference>
<dbReference type="PROSITE" id="PS51900">
    <property type="entry name" value="CB"/>
    <property type="match status" value="1"/>
</dbReference>
<dbReference type="RefSeq" id="WP_151485946.1">
    <property type="nucleotide sequence ID" value="NZ_BAAAIN010000002.1"/>
</dbReference>
<keyword evidence="1 3" id="KW-0238">DNA-binding</keyword>
<dbReference type="AlphaFoldDB" id="A0AAD3X3G4"/>
<keyword evidence="2" id="KW-0233">DNA recombination</keyword>
<evidence type="ECO:0000313" key="6">
    <source>
        <dbReference type="EMBL" id="KAB1886561.1"/>
    </source>
</evidence>
<evidence type="ECO:0000256" key="1">
    <source>
        <dbReference type="ARBA" id="ARBA00023125"/>
    </source>
</evidence>
<evidence type="ECO:0000259" key="5">
    <source>
        <dbReference type="PROSITE" id="PS51900"/>
    </source>
</evidence>
<dbReference type="SUPFAM" id="SSF56349">
    <property type="entry name" value="DNA breaking-rejoining enzymes"/>
    <property type="match status" value="1"/>
</dbReference>
<name>A0AAD3X3G4_MICMQ</name>
<reference evidence="6 7" key="1">
    <citation type="submission" date="2019-09" db="EMBL/GenBank/DDBJ databases">
        <title>Whole genome sequencing of Microbacterium maritypicum.</title>
        <authorList>
            <person name="Lenchi N."/>
        </authorList>
    </citation>
    <scope>NUCLEOTIDE SEQUENCE [LARGE SCALE GENOMIC DNA]</scope>
    <source>
        <strain evidence="6 7">DSM 12512</strain>
    </source>
</reference>
<dbReference type="CDD" id="cd00397">
    <property type="entry name" value="DNA_BRE_C"/>
    <property type="match status" value="1"/>
</dbReference>